<comment type="pathway">
    <text evidence="5">Cofactor biosynthesis; NAD(+) biosynthesis; nicotinamide D-ribonucleotide from 5-phospho-alpha-D-ribose 1-diphosphate and nicotinamide: step 1/1.</text>
</comment>
<feature type="domain" description="Nicotinamide phosphoribosyltransferase N-terminal" evidence="10">
    <location>
        <begin position="3"/>
        <end position="54"/>
    </location>
</feature>
<dbReference type="Proteomes" id="UP000516305">
    <property type="component" value="Chromosome"/>
</dbReference>
<evidence type="ECO:0000259" key="10">
    <source>
        <dbReference type="Pfam" id="PF18127"/>
    </source>
</evidence>
<keyword evidence="4 11" id="KW-0808">Transferase</keyword>
<evidence type="ECO:0000256" key="7">
    <source>
        <dbReference type="ARBA" id="ARBA00035036"/>
    </source>
</evidence>
<dbReference type="EC" id="2.4.2.12" evidence="6"/>
<evidence type="ECO:0000256" key="6">
    <source>
        <dbReference type="ARBA" id="ARBA00035024"/>
    </source>
</evidence>
<dbReference type="InterPro" id="IPR013785">
    <property type="entry name" value="Aldolase_TIM"/>
</dbReference>
<dbReference type="Gene3D" id="3.20.20.70">
    <property type="entry name" value="Aldolase class I"/>
    <property type="match status" value="1"/>
</dbReference>
<evidence type="ECO:0000256" key="8">
    <source>
        <dbReference type="ARBA" id="ARBA00047835"/>
    </source>
</evidence>
<keyword evidence="11" id="KW-0436">Ligase</keyword>
<evidence type="ECO:0000256" key="3">
    <source>
        <dbReference type="ARBA" id="ARBA00022676"/>
    </source>
</evidence>
<evidence type="ECO:0000313" key="11">
    <source>
        <dbReference type="EMBL" id="QNR24165.1"/>
    </source>
</evidence>
<dbReference type="InterPro" id="IPR036068">
    <property type="entry name" value="Nicotinate_pribotase-like_C"/>
</dbReference>
<reference evidence="11 12" key="1">
    <citation type="submission" date="2020-08" db="EMBL/GenBank/DDBJ databases">
        <title>Croceimicrobium hydrocarbonivorans gen. nov., sp. nov., a novel marine bacterium isolated from a bacterial consortium that degrades polyethylene terephthalate.</title>
        <authorList>
            <person name="Liu R."/>
        </authorList>
    </citation>
    <scope>NUCLEOTIDE SEQUENCE [LARGE SCALE GENOMIC DNA]</scope>
    <source>
        <strain evidence="11 12">A20-9</strain>
    </source>
</reference>
<dbReference type="PANTHER" id="PTHR43816:SF1">
    <property type="entry name" value="NICOTINAMIDE PHOSPHORIBOSYLTRANSFERASE"/>
    <property type="match status" value="1"/>
</dbReference>
<keyword evidence="12" id="KW-1185">Reference proteome</keyword>
<evidence type="ECO:0000256" key="1">
    <source>
        <dbReference type="ARBA" id="ARBA00010897"/>
    </source>
</evidence>
<evidence type="ECO:0000256" key="5">
    <source>
        <dbReference type="ARBA" id="ARBA00035007"/>
    </source>
</evidence>
<organism evidence="11 12">
    <name type="scientific">Croceimicrobium hydrocarbonivorans</name>
    <dbReference type="NCBI Taxonomy" id="2761580"/>
    <lineage>
        <taxon>Bacteria</taxon>
        <taxon>Pseudomonadati</taxon>
        <taxon>Bacteroidota</taxon>
        <taxon>Flavobacteriia</taxon>
        <taxon>Flavobacteriales</taxon>
        <taxon>Owenweeksiaceae</taxon>
        <taxon>Croceimicrobium</taxon>
    </lineage>
</organism>
<evidence type="ECO:0000259" key="9">
    <source>
        <dbReference type="Pfam" id="PF04095"/>
    </source>
</evidence>
<comment type="similarity">
    <text evidence="1">Belongs to the NAPRTase family.</text>
</comment>
<dbReference type="InterPro" id="IPR041525">
    <property type="entry name" value="N/Namide_PRibTrfase"/>
</dbReference>
<dbReference type="RefSeq" id="WP_210758700.1">
    <property type="nucleotide sequence ID" value="NZ_CP060139.1"/>
</dbReference>
<accession>A0A7H0VEL7</accession>
<dbReference type="KEGG" id="chyd:H4K34_17615"/>
<dbReference type="InterPro" id="IPR041529">
    <property type="entry name" value="DUF5598"/>
</dbReference>
<dbReference type="GO" id="GO:0009435">
    <property type="term" value="P:NAD+ biosynthetic process"/>
    <property type="evidence" value="ECO:0007669"/>
    <property type="project" value="InterPro"/>
</dbReference>
<dbReference type="EMBL" id="CP060139">
    <property type="protein sequence ID" value="QNR24165.1"/>
    <property type="molecule type" value="Genomic_DNA"/>
</dbReference>
<protein>
    <recommendedName>
        <fullName evidence="7">Nicotinamide phosphoribosyltransferase</fullName>
        <ecNumber evidence="6">2.4.2.12</ecNumber>
    </recommendedName>
</protein>
<dbReference type="PIRSF" id="PIRSF005943">
    <property type="entry name" value="NMPRT"/>
    <property type="match status" value="1"/>
</dbReference>
<feature type="domain" description="Nicotinate/nicotinamide phosphoribosyltransferase" evidence="9">
    <location>
        <begin position="180"/>
        <end position="432"/>
    </location>
</feature>
<name>A0A7H0VEL7_9FLAO</name>
<dbReference type="GO" id="GO:0047280">
    <property type="term" value="F:nicotinamide phosphoribosyltransferase activity"/>
    <property type="evidence" value="ECO:0007669"/>
    <property type="project" value="UniProtKB-EC"/>
</dbReference>
<dbReference type="AlphaFoldDB" id="A0A7H0VEL7"/>
<sequence length="495" mass="55443">MNSLLLTDGYKTGHHQQYPQGTQEVYSNWTARSLKYAPAGIHKVLSFGQSYAVQFIHDHFQKEFFSQDKQRVCQEMKEELSLYLNQEYDVSHFEALHDLGYLPIRVKAIAEGEEVEARIPLLTLVNTKAEFYWITNYLETLFSSLLWQCMTSASIALLYRRILHNWALKTDPDNLAIVDFQAHDFSMRGMGGIGAAIASGMGHAAVFKGSDSLPVIASLRRFYDAKGFVLGSVNATEHSVMCAGQKEDELLTFSRLLKTYPQGILSVVSDTWDLWNVLENILPQLKDQILNREGKLVIRPDSGHPADILCGSSKELSNGSAQEKGVVELLWDCFGGQINSQGYKVLDAHIGTIYGDSITPEMAEEICQRLANKGFASTNVVLGIGSYTYQYKTRDTFGFAMKATSVVIKGKRQSIFKDPITDNGIKKSACGLVKVTKSQNSFHLEEEVTEQKEKEGALKLIYENGKLVQKVNLADIRNRINQIIKQDYVPVEGLL</sequence>
<gene>
    <name evidence="11" type="ORF">H4K34_17615</name>
</gene>
<dbReference type="InterPro" id="IPR016471">
    <property type="entry name" value="Nicotinamide_PRibTrfase"/>
</dbReference>
<evidence type="ECO:0000313" key="12">
    <source>
        <dbReference type="Proteomes" id="UP000516305"/>
    </source>
</evidence>
<dbReference type="GO" id="GO:0016874">
    <property type="term" value="F:ligase activity"/>
    <property type="evidence" value="ECO:0007669"/>
    <property type="project" value="UniProtKB-KW"/>
</dbReference>
<dbReference type="PANTHER" id="PTHR43816">
    <property type="entry name" value="NICOTINAMIDE PHOSPHORIBOSYLTRANSFERASE"/>
    <property type="match status" value="1"/>
</dbReference>
<dbReference type="NCBIfam" id="NF006629">
    <property type="entry name" value="PRK09198.1"/>
    <property type="match status" value="1"/>
</dbReference>
<comment type="catalytic activity">
    <reaction evidence="8">
        <text>beta-nicotinamide D-ribonucleotide + diphosphate = 5-phospho-alpha-D-ribose 1-diphosphate + nicotinamide + H(+)</text>
        <dbReference type="Rhea" id="RHEA:16149"/>
        <dbReference type="ChEBI" id="CHEBI:14649"/>
        <dbReference type="ChEBI" id="CHEBI:15378"/>
        <dbReference type="ChEBI" id="CHEBI:17154"/>
        <dbReference type="ChEBI" id="CHEBI:33019"/>
        <dbReference type="ChEBI" id="CHEBI:58017"/>
        <dbReference type="EC" id="2.4.2.12"/>
    </reaction>
    <physiologicalReaction direction="right-to-left" evidence="8">
        <dbReference type="Rhea" id="RHEA:16151"/>
    </physiologicalReaction>
</comment>
<keyword evidence="2" id="KW-0662">Pyridine nucleotide biosynthesis</keyword>
<keyword evidence="3 11" id="KW-0328">Glycosyltransferase</keyword>
<dbReference type="Pfam" id="PF18127">
    <property type="entry name" value="NAMPT_N"/>
    <property type="match status" value="1"/>
</dbReference>
<dbReference type="SUPFAM" id="SSF51690">
    <property type="entry name" value="Nicotinate/Quinolinate PRTase C-terminal domain-like"/>
    <property type="match status" value="1"/>
</dbReference>
<proteinExistence type="inferred from homology"/>
<evidence type="ECO:0000256" key="4">
    <source>
        <dbReference type="ARBA" id="ARBA00022679"/>
    </source>
</evidence>
<dbReference type="Pfam" id="PF04095">
    <property type="entry name" value="NAPRTase"/>
    <property type="match status" value="1"/>
</dbReference>
<evidence type="ECO:0000256" key="2">
    <source>
        <dbReference type="ARBA" id="ARBA00022642"/>
    </source>
</evidence>